<gene>
    <name evidence="2" type="ORF">A9179_04815</name>
</gene>
<name>A0ABR7RXW0_AQUAC</name>
<feature type="signal peptide" evidence="1">
    <location>
        <begin position="1"/>
        <end position="21"/>
    </location>
</feature>
<reference evidence="2 3" key="1">
    <citation type="submission" date="2016-06" db="EMBL/GenBank/DDBJ databases">
        <authorList>
            <person name="Ramos C."/>
            <person name="Pintado A."/>
            <person name="Crespo-Gomez J.I."/>
        </authorList>
    </citation>
    <scope>NUCLEOTIDE SEQUENCE [LARGE SCALE GENOMIC DNA]</scope>
    <source>
        <strain evidence="2 3">AVO110</strain>
    </source>
</reference>
<evidence type="ECO:0000313" key="2">
    <source>
        <dbReference type="EMBL" id="MBC9249592.1"/>
    </source>
</evidence>
<feature type="chain" id="PRO_5045046536" evidence="1">
    <location>
        <begin position="22"/>
        <end position="617"/>
    </location>
</feature>
<dbReference type="Proteomes" id="UP000744555">
    <property type="component" value="Unassembled WGS sequence"/>
</dbReference>
<dbReference type="EMBL" id="LZEU01000001">
    <property type="protein sequence ID" value="MBC9249592.1"/>
    <property type="molecule type" value="Genomic_DNA"/>
</dbReference>
<evidence type="ECO:0000256" key="1">
    <source>
        <dbReference type="SAM" id="SignalP"/>
    </source>
</evidence>
<protein>
    <submittedName>
        <fullName evidence="2">Adhesin</fullName>
    </submittedName>
</protein>
<sequence>MRNIKPLALAICAATSTPALAVSFQFGELEGQFDTSLSIGASWSTQSAKQDLIGANNGGKAASVLSDDGRQNFDKGETFSKIFKGLHDLELRYGDSGAFVRGKYWYDFELKDESRPWKDISDSNRKAGAQSSGAQLLDAFLYHNYEIAGQPGSVRLGKQVVSWGESTFIGGGINSINPIDAAAFRRPGAEIKEGLIPVNMFYVSQSLSEDLSLEAFYQLDWEQTIADNCGTFFGADAVADGCDENIVGPNISDNALAHAALDPFGVQLSSEGIVIPRVSDNDPRNSGQWGAALRWYSTPLDTEFGGYFINYHSRTPYFSLVSGPNIADLNFANGVCSSLGIPAAACGGIIASPTGQSLVSAYRLGTSKFYYDYPEDIRLYGLSFSTTLATGTALAGELSYRPNAPLQINGADMVTGLLGSAAVSPVYAAFTPGNNQAIPGYQRKEVSQFQVSATQFFDRVMGAERLTLVGEAAVVRVGGLEGHGGLRYGRDAVYGTGALSDNSLCRTSTNTTRPEECNNNGFTTSTSWGYRVRAMWDYRNVFAGISLKPNLAWSHDVEGYGPSSTPFNEGAKALSVGLDAEYDKTYSASLSYTNFFDGDYNTQVDRDFLALSFGVNF</sequence>
<proteinExistence type="predicted"/>
<comment type="caution">
    <text evidence="2">The sequence shown here is derived from an EMBL/GenBank/DDBJ whole genome shotgun (WGS) entry which is preliminary data.</text>
</comment>
<keyword evidence="3" id="KW-1185">Reference proteome</keyword>
<dbReference type="RefSeq" id="WP_187804717.1">
    <property type="nucleotide sequence ID" value="NZ_LZEU01000001.1"/>
</dbReference>
<accession>A0ABR7RXW0</accession>
<dbReference type="Pfam" id="PF06980">
    <property type="entry name" value="DUF1302"/>
    <property type="match status" value="1"/>
</dbReference>
<dbReference type="InterPro" id="IPR010727">
    <property type="entry name" value="DUF1302"/>
</dbReference>
<keyword evidence="1" id="KW-0732">Signal</keyword>
<organism evidence="2 3">
    <name type="scientific">Aquipseudomonas alcaligenes</name>
    <name type="common">Pseudomonas alcaligenes</name>
    <dbReference type="NCBI Taxonomy" id="43263"/>
    <lineage>
        <taxon>Bacteria</taxon>
        <taxon>Pseudomonadati</taxon>
        <taxon>Pseudomonadota</taxon>
        <taxon>Gammaproteobacteria</taxon>
        <taxon>Pseudomonadales</taxon>
        <taxon>Pseudomonadaceae</taxon>
        <taxon>Aquipseudomonas</taxon>
    </lineage>
</organism>
<evidence type="ECO:0000313" key="3">
    <source>
        <dbReference type="Proteomes" id="UP000744555"/>
    </source>
</evidence>